<gene>
    <name evidence="1" type="ORF">AWC08_00770</name>
</gene>
<accession>A0A1X1VYD0</accession>
<proteinExistence type="predicted"/>
<evidence type="ECO:0000313" key="2">
    <source>
        <dbReference type="Proteomes" id="UP000193928"/>
    </source>
</evidence>
<protein>
    <submittedName>
        <fullName evidence="1">Uncharacterized protein</fullName>
    </submittedName>
</protein>
<dbReference type="Proteomes" id="UP000193928">
    <property type="component" value="Unassembled WGS sequence"/>
</dbReference>
<dbReference type="AlphaFoldDB" id="A0A1X1VYD0"/>
<name>A0A1X1VYD0_MYCGO</name>
<keyword evidence="2" id="KW-1185">Reference proteome</keyword>
<sequence length="59" mass="6562">MGHLAAQRATGWRKLRDAGPVLERDQADSLPLTGVEGTRVFSLSRRCDVLAALRDPQRF</sequence>
<organism evidence="1 2">
    <name type="scientific">Mycobacterium gordonae</name>
    <dbReference type="NCBI Taxonomy" id="1778"/>
    <lineage>
        <taxon>Bacteria</taxon>
        <taxon>Bacillati</taxon>
        <taxon>Actinomycetota</taxon>
        <taxon>Actinomycetes</taxon>
        <taxon>Mycobacteriales</taxon>
        <taxon>Mycobacteriaceae</taxon>
        <taxon>Mycobacterium</taxon>
    </lineage>
</organism>
<evidence type="ECO:0000313" key="1">
    <source>
        <dbReference type="EMBL" id="ORV75021.1"/>
    </source>
</evidence>
<reference evidence="1 2" key="1">
    <citation type="submission" date="2016-01" db="EMBL/GenBank/DDBJ databases">
        <title>The new phylogeny of the genus Mycobacterium.</title>
        <authorList>
            <person name="Tarcisio F."/>
            <person name="Conor M."/>
            <person name="Antonella G."/>
            <person name="Elisabetta G."/>
            <person name="Giulia F.S."/>
            <person name="Sara T."/>
            <person name="Anna F."/>
            <person name="Clotilde B."/>
            <person name="Roberto B."/>
            <person name="Veronica D.S."/>
            <person name="Fabio R."/>
            <person name="Monica P."/>
            <person name="Olivier J."/>
            <person name="Enrico T."/>
            <person name="Nicola S."/>
        </authorList>
    </citation>
    <scope>NUCLEOTIDE SEQUENCE [LARGE SCALE GENOMIC DNA]</scope>
    <source>
        <strain evidence="1 2">DSM 44160</strain>
    </source>
</reference>
<dbReference type="EMBL" id="LQOY01000183">
    <property type="protein sequence ID" value="ORV75021.1"/>
    <property type="molecule type" value="Genomic_DNA"/>
</dbReference>
<comment type="caution">
    <text evidence="1">The sequence shown here is derived from an EMBL/GenBank/DDBJ whole genome shotgun (WGS) entry which is preliminary data.</text>
</comment>